<evidence type="ECO:0008006" key="4">
    <source>
        <dbReference type="Google" id="ProtNLM"/>
    </source>
</evidence>
<proteinExistence type="predicted"/>
<sequence length="301" mass="33229">MLPKNATEGRRGNRRSFSHLLMNVDRRIIFLVIALSVALPLIFPLNLPVKSSREARAYYDEMEKLKAGDEIIFSFDYEPDVMAELDPMSLATLRHAFRKDVRVICLTTYAGGSGIAERILEQVTSEYDKTYGTDCVFLGYNPDPSATMLRMGESIKGTFPTDHYRTSTDELPLLETADSYADIELLVSITGSALAEYWIIWAGGKFNQRIISGNTAIQAVLLYPYFPAQISGFLGGLKGAAEYERMVGVDGAGVRGMDAQSMAHLLIVCFVVLGNIGFLIQKRRLSRGGDNSDSGNQGERA</sequence>
<name>A0ABV6YII9_UNCEI</name>
<accession>A0ABV6YII9</accession>
<dbReference type="EMBL" id="JBHPKH010000003">
    <property type="protein sequence ID" value="MFC1572100.1"/>
    <property type="molecule type" value="Genomic_DNA"/>
</dbReference>
<keyword evidence="1" id="KW-0812">Transmembrane</keyword>
<evidence type="ECO:0000256" key="1">
    <source>
        <dbReference type="SAM" id="Phobius"/>
    </source>
</evidence>
<reference evidence="2 3" key="1">
    <citation type="submission" date="2024-09" db="EMBL/GenBank/DDBJ databases">
        <authorList>
            <person name="D'Angelo T."/>
        </authorList>
    </citation>
    <scope>NUCLEOTIDE SEQUENCE [LARGE SCALE GENOMIC DNA]</scope>
    <source>
        <strain evidence="2">SAG AM-320-E07</strain>
    </source>
</reference>
<dbReference type="Proteomes" id="UP001593833">
    <property type="component" value="Unassembled WGS sequence"/>
</dbReference>
<gene>
    <name evidence="2" type="ORF">ACFL6M_00730</name>
</gene>
<keyword evidence="1" id="KW-0472">Membrane</keyword>
<protein>
    <recommendedName>
        <fullName evidence="4">TPM domain-containing protein</fullName>
    </recommendedName>
</protein>
<comment type="caution">
    <text evidence="2">The sequence shown here is derived from an EMBL/GenBank/DDBJ whole genome shotgun (WGS) entry which is preliminary data.</text>
</comment>
<keyword evidence="1" id="KW-1133">Transmembrane helix</keyword>
<keyword evidence="3" id="KW-1185">Reference proteome</keyword>
<organism evidence="2 3">
    <name type="scientific">Eiseniibacteriota bacterium</name>
    <dbReference type="NCBI Taxonomy" id="2212470"/>
    <lineage>
        <taxon>Bacteria</taxon>
        <taxon>Candidatus Eiseniibacteriota</taxon>
    </lineage>
</organism>
<evidence type="ECO:0000313" key="2">
    <source>
        <dbReference type="EMBL" id="MFC1572100.1"/>
    </source>
</evidence>
<evidence type="ECO:0000313" key="3">
    <source>
        <dbReference type="Proteomes" id="UP001593833"/>
    </source>
</evidence>
<feature type="transmembrane region" description="Helical" evidence="1">
    <location>
        <begin position="262"/>
        <end position="280"/>
    </location>
</feature>